<feature type="compositionally biased region" description="Acidic residues" evidence="3">
    <location>
        <begin position="982"/>
        <end position="996"/>
    </location>
</feature>
<dbReference type="OrthoDB" id="5353557at2759"/>
<evidence type="ECO:0000259" key="5">
    <source>
        <dbReference type="PROSITE" id="PS51846"/>
    </source>
</evidence>
<evidence type="ECO:0000313" key="7">
    <source>
        <dbReference type="Proteomes" id="UP000019335"/>
    </source>
</evidence>
<feature type="region of interest" description="Disordered" evidence="3">
    <location>
        <begin position="728"/>
        <end position="806"/>
    </location>
</feature>
<evidence type="ECO:0000256" key="1">
    <source>
        <dbReference type="ARBA" id="ARBA00022737"/>
    </source>
</evidence>
<feature type="domain" description="CNNM transmembrane" evidence="5">
    <location>
        <begin position="214"/>
        <end position="402"/>
    </location>
</feature>
<dbReference type="Pfam" id="PF01595">
    <property type="entry name" value="CNNM"/>
    <property type="match status" value="1"/>
</dbReference>
<name>W7TII6_9STRA</name>
<feature type="compositionally biased region" description="Basic and acidic residues" evidence="3">
    <location>
        <begin position="593"/>
        <end position="605"/>
    </location>
</feature>
<keyword evidence="2 4" id="KW-0472">Membrane</keyword>
<feature type="region of interest" description="Disordered" evidence="3">
    <location>
        <begin position="890"/>
        <end position="909"/>
    </location>
</feature>
<feature type="compositionally biased region" description="Basic residues" evidence="3">
    <location>
        <begin position="473"/>
        <end position="484"/>
    </location>
</feature>
<dbReference type="EMBL" id="AZIL01002838">
    <property type="protein sequence ID" value="EWM20734.1"/>
    <property type="molecule type" value="Genomic_DNA"/>
</dbReference>
<feature type="compositionally biased region" description="Basic and acidic residues" evidence="3">
    <location>
        <begin position="786"/>
        <end position="796"/>
    </location>
</feature>
<feature type="transmembrane region" description="Helical" evidence="4">
    <location>
        <begin position="277"/>
        <end position="297"/>
    </location>
</feature>
<evidence type="ECO:0000313" key="6">
    <source>
        <dbReference type="EMBL" id="EWM20734.1"/>
    </source>
</evidence>
<sequence length="1074" mass="115527">MVLRLLPYSNTVLYSSNGHENILTASTPAPIVRRSTVSNIRNRIFNHVWTVLLCVLLLPKMATASFSLVKFLEGTVSAESYPGPSSSYLRTRDGRKHRYLAVLEQDKVSRDEVQRQEPSWRGGSGRAIDERDIHRGGEREERDEWLEQCFAVLARHPDASALCHSLARPRAAHSALDASMESTDIGASGPPRSHFSSRALHATIQDSNGFATFQTPSSWIHLGLAFACVMAAAIASGLTIGLMSIEPLELEIKERIGTVEERSQAHRLLPLLNRRHLLLVTLLLFNAAAAEALPLFLDALVPGYIAVILSVTAVLFFGEIFPSAIFMGPNQLKLGSRMTPVVWCLICFFFPIACPIAWCLDRFLGDEHGHGKRYSREELSALMEIHLKQRRGGKNGDKADEAQATPGATPSLVPSSSLALAPAGKRTPALLSLHTASSFPPSALASHALLANASPLSPPEVRLEEDAQEGVKKGRRTKKGKKHNQGQSSHSPGPVPPAAGAFAPPAPHSTLLSKREVDIVVGVLQISNKVVADCMVPWTSVCCLAVDAPLNEETLKAIRAAGFSRLPVCFRQGGGKEGREGGRGGSSGGEMNGTREDARASGREWREGRRGEGWVGKREAASVCGYVLTKSLIEVDPHAGLTVGAMKKRLVRCPIVVAPSCPLIDILSTFQLGHAHLALVSEAPEETLACLLGKGEGEGGLTPERIAPVGIITLEDVMEMMLQTEIWDETDVRERTESVLTAEEEEEEKEMSVVPTEGRREEAQGASRSMRSFSLRAHRKGPGDGPGREGGQDEGRGGSPFSVGRHASKYAHSPALFPSIAHNQDGSPVSTNVSSMTSSQSQLSLARGLSSNKSVIISSAMMGRYPSLPLSTPAASATARALAAAAAAAASEEAPRRPSPSLGGDATVNTSLRPISFVSSTSTSSSTASSNTVYNWLRLRHAVKRYSRAQLEQLMLDVEEEAERERGVEGTTKGTITRDGGPVEEEEEGPEEDGWEREEAGRTRKAGAEEGAGGERVVQLQKLSTVLHRSFRGGSLRVIREGRKEGEDVHAGAIAIPPDVQEANPELVEELMKE</sequence>
<protein>
    <recommendedName>
        <fullName evidence="5">CNNM transmembrane domain-containing protein</fullName>
    </recommendedName>
</protein>
<feature type="region of interest" description="Disordered" evidence="3">
    <location>
        <begin position="574"/>
        <end position="605"/>
    </location>
</feature>
<gene>
    <name evidence="6" type="ORF">Naga_100261g4</name>
</gene>
<dbReference type="PROSITE" id="PS51846">
    <property type="entry name" value="CNNM"/>
    <property type="match status" value="1"/>
</dbReference>
<keyword evidence="2 4" id="KW-0812">Transmembrane</keyword>
<keyword evidence="7" id="KW-1185">Reference proteome</keyword>
<organism evidence="6 7">
    <name type="scientific">Nannochloropsis gaditana</name>
    <dbReference type="NCBI Taxonomy" id="72520"/>
    <lineage>
        <taxon>Eukaryota</taxon>
        <taxon>Sar</taxon>
        <taxon>Stramenopiles</taxon>
        <taxon>Ochrophyta</taxon>
        <taxon>Eustigmatophyceae</taxon>
        <taxon>Eustigmatales</taxon>
        <taxon>Monodopsidaceae</taxon>
        <taxon>Nannochloropsis</taxon>
    </lineage>
</organism>
<dbReference type="InterPro" id="IPR046342">
    <property type="entry name" value="CBS_dom_sf"/>
</dbReference>
<dbReference type="Proteomes" id="UP000019335">
    <property type="component" value="Unassembled WGS sequence"/>
</dbReference>
<dbReference type="InterPro" id="IPR045095">
    <property type="entry name" value="ACDP"/>
</dbReference>
<evidence type="ECO:0000256" key="3">
    <source>
        <dbReference type="SAM" id="MobiDB-lite"/>
    </source>
</evidence>
<feature type="region of interest" description="Disordered" evidence="3">
    <location>
        <begin position="962"/>
        <end position="1017"/>
    </location>
</feature>
<reference evidence="6 7" key="1">
    <citation type="journal article" date="2014" name="Mol. Plant">
        <title>Chromosome Scale Genome Assembly and Transcriptome Profiling of Nannochloropsis gaditana in Nitrogen Depletion.</title>
        <authorList>
            <person name="Corteggiani Carpinelli E."/>
            <person name="Telatin A."/>
            <person name="Vitulo N."/>
            <person name="Forcato C."/>
            <person name="D'Angelo M."/>
            <person name="Schiavon R."/>
            <person name="Vezzi A."/>
            <person name="Giacometti G.M."/>
            <person name="Morosinotto T."/>
            <person name="Valle G."/>
        </authorList>
    </citation>
    <scope>NUCLEOTIDE SEQUENCE [LARGE SCALE GENOMIC DNA]</scope>
    <source>
        <strain evidence="6 7">B-31</strain>
    </source>
</reference>
<feature type="region of interest" description="Disordered" evidence="3">
    <location>
        <begin position="111"/>
        <end position="139"/>
    </location>
</feature>
<feature type="transmembrane region" description="Helical" evidence="4">
    <location>
        <begin position="303"/>
        <end position="328"/>
    </location>
</feature>
<comment type="caution">
    <text evidence="6">The sequence shown here is derived from an EMBL/GenBank/DDBJ whole genome shotgun (WGS) entry which is preliminary data.</text>
</comment>
<dbReference type="GO" id="GO:0030026">
    <property type="term" value="P:intracellular manganese ion homeostasis"/>
    <property type="evidence" value="ECO:0007669"/>
    <property type="project" value="TreeGrafter"/>
</dbReference>
<feature type="region of interest" description="Disordered" evidence="3">
    <location>
        <begin position="390"/>
        <end position="416"/>
    </location>
</feature>
<dbReference type="GO" id="GO:0010960">
    <property type="term" value="P:magnesium ion homeostasis"/>
    <property type="evidence" value="ECO:0007669"/>
    <property type="project" value="InterPro"/>
</dbReference>
<feature type="transmembrane region" description="Helical" evidence="4">
    <location>
        <begin position="340"/>
        <end position="358"/>
    </location>
</feature>
<evidence type="ECO:0000256" key="4">
    <source>
        <dbReference type="SAM" id="Phobius"/>
    </source>
</evidence>
<feature type="region of interest" description="Disordered" evidence="3">
    <location>
        <begin position="456"/>
        <end position="507"/>
    </location>
</feature>
<dbReference type="PANTHER" id="PTHR12064">
    <property type="entry name" value="METAL TRANSPORTER CNNM"/>
    <property type="match status" value="1"/>
</dbReference>
<keyword evidence="2 4" id="KW-1133">Transmembrane helix</keyword>
<dbReference type="InterPro" id="IPR002550">
    <property type="entry name" value="CNNM"/>
</dbReference>
<dbReference type="GO" id="GO:0005737">
    <property type="term" value="C:cytoplasm"/>
    <property type="evidence" value="ECO:0007669"/>
    <property type="project" value="TreeGrafter"/>
</dbReference>
<proteinExistence type="predicted"/>
<keyword evidence="1" id="KW-0677">Repeat</keyword>
<feature type="compositionally biased region" description="Basic and acidic residues" evidence="3">
    <location>
        <begin position="461"/>
        <end position="472"/>
    </location>
</feature>
<evidence type="ECO:0000256" key="2">
    <source>
        <dbReference type="PROSITE-ProRule" id="PRU01193"/>
    </source>
</evidence>
<accession>W7TII6</accession>
<dbReference type="Gene3D" id="3.10.580.10">
    <property type="entry name" value="CBS-domain"/>
    <property type="match status" value="2"/>
</dbReference>
<feature type="compositionally biased region" description="Basic and acidic residues" evidence="3">
    <location>
        <begin position="127"/>
        <end position="139"/>
    </location>
</feature>
<feature type="compositionally biased region" description="Basic and acidic residues" evidence="3">
    <location>
        <begin position="997"/>
        <end position="1008"/>
    </location>
</feature>
<dbReference type="SUPFAM" id="SSF54631">
    <property type="entry name" value="CBS-domain pair"/>
    <property type="match status" value="1"/>
</dbReference>
<dbReference type="GO" id="GO:0016020">
    <property type="term" value="C:membrane"/>
    <property type="evidence" value="ECO:0007669"/>
    <property type="project" value="UniProtKB-UniRule"/>
</dbReference>
<feature type="transmembrane region" description="Helical" evidence="4">
    <location>
        <begin position="219"/>
        <end position="245"/>
    </location>
</feature>
<dbReference type="AlphaFoldDB" id="W7TII6"/>
<dbReference type="PANTHER" id="PTHR12064:SF97">
    <property type="entry name" value="METAL TRANSPORTER CNNM-5"/>
    <property type="match status" value="1"/>
</dbReference>